<dbReference type="PANTHER" id="PTHR24346:SF82">
    <property type="entry name" value="KP78A-RELATED"/>
    <property type="match status" value="1"/>
</dbReference>
<feature type="domain" description="Protein kinase" evidence="6">
    <location>
        <begin position="18"/>
        <end position="263"/>
    </location>
</feature>
<dbReference type="InterPro" id="IPR008271">
    <property type="entry name" value="Ser/Thr_kinase_AS"/>
</dbReference>
<evidence type="ECO:0000256" key="5">
    <source>
        <dbReference type="ARBA" id="ARBA00022840"/>
    </source>
</evidence>
<accession>A0A481Z817</accession>
<dbReference type="Pfam" id="PF00069">
    <property type="entry name" value="Pkinase"/>
    <property type="match status" value="1"/>
</dbReference>
<dbReference type="SUPFAM" id="SSF56112">
    <property type="entry name" value="Protein kinase-like (PK-like)"/>
    <property type="match status" value="1"/>
</dbReference>
<evidence type="ECO:0000256" key="4">
    <source>
        <dbReference type="ARBA" id="ARBA00022777"/>
    </source>
</evidence>
<dbReference type="EMBL" id="MK500519">
    <property type="protein sequence ID" value="QBK91269.1"/>
    <property type="molecule type" value="Genomic_DNA"/>
</dbReference>
<keyword evidence="5" id="KW-0067">ATP-binding</keyword>
<dbReference type="SMART" id="SM00220">
    <property type="entry name" value="S_TKc"/>
    <property type="match status" value="1"/>
</dbReference>
<evidence type="ECO:0000256" key="1">
    <source>
        <dbReference type="ARBA" id="ARBA00022527"/>
    </source>
</evidence>
<keyword evidence="2" id="KW-0808">Transferase</keyword>
<dbReference type="PANTHER" id="PTHR24346">
    <property type="entry name" value="MAP/MICROTUBULE AFFINITY-REGULATING KINASE"/>
    <property type="match status" value="1"/>
</dbReference>
<dbReference type="InterPro" id="IPR011009">
    <property type="entry name" value="Kinase-like_dom_sf"/>
</dbReference>
<dbReference type="Gene3D" id="1.10.510.10">
    <property type="entry name" value="Transferase(Phosphotransferase) domain 1"/>
    <property type="match status" value="1"/>
</dbReference>
<organism evidence="7">
    <name type="scientific">Pithovirus LCPAC202</name>
    <dbReference type="NCBI Taxonomy" id="2506592"/>
    <lineage>
        <taxon>Viruses</taxon>
        <taxon>Pithoviruses</taxon>
    </lineage>
</organism>
<dbReference type="PROSITE" id="PS00108">
    <property type="entry name" value="PROTEIN_KINASE_ST"/>
    <property type="match status" value="1"/>
</dbReference>
<dbReference type="PROSITE" id="PS50011">
    <property type="entry name" value="PROTEIN_KINASE_DOM"/>
    <property type="match status" value="1"/>
</dbReference>
<sequence length="370" mass="42374">MKREKNMPIIEIGNNKKYELLSILAVGTSGNIFKGEDIETGRIVAIKIKTKISSLTRAEGTILSLLNHPNIVELVSYNHIREIGYIVMGYANSGDLHSYINERKIKNEYQARNIFQQISRGLCHAHSVNICHRDIKPENIIIFDQTRFVLGDWGFATSFSRKRGHVQRCGSLGFCSPELLLGKPYIGPEVDIWALGVTLYTLMEGRCPFFGIDVDETVDLIVNGLYIIPFNWSDELADLFSRMLTINPKERITINQILEHPWMKLDESVGCYSNNYLRKKEIIDSPSVSTWKSRPLSNSTLSHRDGRTSRFLRQPSIDIIKREAEPYGNIPVVPLLDFLAENDEEKESTKKTKLSKLSPRSLWRSFRKRN</sequence>
<evidence type="ECO:0000313" key="7">
    <source>
        <dbReference type="EMBL" id="QBK91269.1"/>
    </source>
</evidence>
<dbReference type="GO" id="GO:0005524">
    <property type="term" value="F:ATP binding"/>
    <property type="evidence" value="ECO:0007669"/>
    <property type="project" value="UniProtKB-KW"/>
</dbReference>
<protein>
    <submittedName>
        <fullName evidence="7">Putative serine/threonine protein kinase</fullName>
    </submittedName>
</protein>
<gene>
    <name evidence="7" type="ORF">LCPAC202_02430</name>
</gene>
<dbReference type="GO" id="GO:0035556">
    <property type="term" value="P:intracellular signal transduction"/>
    <property type="evidence" value="ECO:0007669"/>
    <property type="project" value="TreeGrafter"/>
</dbReference>
<evidence type="ECO:0000259" key="6">
    <source>
        <dbReference type="PROSITE" id="PS50011"/>
    </source>
</evidence>
<keyword evidence="4 7" id="KW-0418">Kinase</keyword>
<reference evidence="7" key="1">
    <citation type="journal article" date="2019" name="MBio">
        <title>Virus Genomes from Deep Sea Sediments Expand the Ocean Megavirome and Support Independent Origins of Viral Gigantism.</title>
        <authorList>
            <person name="Backstrom D."/>
            <person name="Yutin N."/>
            <person name="Jorgensen S.L."/>
            <person name="Dharamshi J."/>
            <person name="Homa F."/>
            <person name="Zaremba-Niedwiedzka K."/>
            <person name="Spang A."/>
            <person name="Wolf Y.I."/>
            <person name="Koonin E.V."/>
            <person name="Ettema T.J."/>
        </authorList>
    </citation>
    <scope>NUCLEOTIDE SEQUENCE</scope>
</reference>
<keyword evidence="3" id="KW-0547">Nucleotide-binding</keyword>
<evidence type="ECO:0000256" key="3">
    <source>
        <dbReference type="ARBA" id="ARBA00022741"/>
    </source>
</evidence>
<keyword evidence="1 7" id="KW-0723">Serine/threonine-protein kinase</keyword>
<dbReference type="GO" id="GO:0004674">
    <property type="term" value="F:protein serine/threonine kinase activity"/>
    <property type="evidence" value="ECO:0007669"/>
    <property type="project" value="UniProtKB-KW"/>
</dbReference>
<proteinExistence type="predicted"/>
<name>A0A481Z817_9VIRU</name>
<dbReference type="FunFam" id="1.10.510.10:FF:000571">
    <property type="entry name" value="Maternal embryonic leucine zipper kinase"/>
    <property type="match status" value="1"/>
</dbReference>
<dbReference type="InterPro" id="IPR000719">
    <property type="entry name" value="Prot_kinase_dom"/>
</dbReference>
<evidence type="ECO:0000256" key="2">
    <source>
        <dbReference type="ARBA" id="ARBA00022679"/>
    </source>
</evidence>